<feature type="compositionally biased region" description="Basic and acidic residues" evidence="1">
    <location>
        <begin position="172"/>
        <end position="185"/>
    </location>
</feature>
<dbReference type="EMBL" id="JAHCVI010000002">
    <property type="protein sequence ID" value="KAG7288611.1"/>
    <property type="molecule type" value="Genomic_DNA"/>
</dbReference>
<accession>A0AAD4EVT4</accession>
<gene>
    <name evidence="2" type="ORF">NEMBOFW57_004965</name>
</gene>
<evidence type="ECO:0000256" key="1">
    <source>
        <dbReference type="SAM" id="MobiDB-lite"/>
    </source>
</evidence>
<dbReference type="Proteomes" id="UP001197093">
    <property type="component" value="Unassembled WGS sequence"/>
</dbReference>
<feature type="compositionally biased region" description="Basic and acidic residues" evidence="1">
    <location>
        <begin position="199"/>
        <end position="213"/>
    </location>
</feature>
<reference evidence="2" key="1">
    <citation type="submission" date="2023-02" db="EMBL/GenBank/DDBJ databases">
        <authorList>
            <person name="Palmer J.M."/>
        </authorList>
    </citation>
    <scope>NUCLEOTIDE SEQUENCE</scope>
    <source>
        <strain evidence="2">FW57</strain>
    </source>
</reference>
<comment type="caution">
    <text evidence="2">The sequence shown here is derived from an EMBL/GenBank/DDBJ whole genome shotgun (WGS) entry which is preliminary data.</text>
</comment>
<keyword evidence="3" id="KW-1185">Reference proteome</keyword>
<evidence type="ECO:0000313" key="2">
    <source>
        <dbReference type="EMBL" id="KAG7288611.1"/>
    </source>
</evidence>
<evidence type="ECO:0000313" key="3">
    <source>
        <dbReference type="Proteomes" id="UP001197093"/>
    </source>
</evidence>
<organism evidence="2 3">
    <name type="scientific">Staphylotrichum longicolle</name>
    <dbReference type="NCBI Taxonomy" id="669026"/>
    <lineage>
        <taxon>Eukaryota</taxon>
        <taxon>Fungi</taxon>
        <taxon>Dikarya</taxon>
        <taxon>Ascomycota</taxon>
        <taxon>Pezizomycotina</taxon>
        <taxon>Sordariomycetes</taxon>
        <taxon>Sordariomycetidae</taxon>
        <taxon>Sordariales</taxon>
        <taxon>Chaetomiaceae</taxon>
        <taxon>Staphylotrichum</taxon>
    </lineage>
</organism>
<proteinExistence type="predicted"/>
<protein>
    <submittedName>
        <fullName evidence="2">Uncharacterized protein</fullName>
    </submittedName>
</protein>
<name>A0AAD4EVT4_9PEZI</name>
<sequence length="213" mass="23476">MAKVRTVLVKVSPAPSTLSERRAILGVLKQHGDVEFFKRLQDPSHFVSILQSEDMANDLVARSPLQFDCVTEQRAPGSKAPSTTVPTTTFLVKITAKSDYKHKPRIAESPLHGRWPTQQSIFASGSPMSAALRDAVPRDMAWEGLADWDSCGQLDEDNPPAAKLVSNSDYTAARKERRERRRADWDSLMEAYNARHGGKSADKVGSDEKGAEA</sequence>
<dbReference type="AlphaFoldDB" id="A0AAD4EVT4"/>
<feature type="region of interest" description="Disordered" evidence="1">
    <location>
        <begin position="152"/>
        <end position="213"/>
    </location>
</feature>